<feature type="region of interest" description="Disordered" evidence="1">
    <location>
        <begin position="58"/>
        <end position="110"/>
    </location>
</feature>
<evidence type="ECO:0000256" key="1">
    <source>
        <dbReference type="SAM" id="MobiDB-lite"/>
    </source>
</evidence>
<dbReference type="EMBL" id="JAUSRV010000001">
    <property type="protein sequence ID" value="MDP9968873.1"/>
    <property type="molecule type" value="Genomic_DNA"/>
</dbReference>
<feature type="compositionally biased region" description="Basic and acidic residues" evidence="1">
    <location>
        <begin position="13"/>
        <end position="23"/>
    </location>
</feature>
<gene>
    <name evidence="2" type="ORF">J2W39_000096</name>
</gene>
<feature type="compositionally biased region" description="Polar residues" evidence="1">
    <location>
        <begin position="77"/>
        <end position="100"/>
    </location>
</feature>
<dbReference type="AlphaFoldDB" id="A0AAW8E7Q1"/>
<sequence length="110" mass="12000">MDGSGTASVPAPERGDWTVRFKPQEQPPKNLCTLGQFDGALRDRDDHVAVRNHCDRAGSLFDSTVPRGREHPPATKAVSSMSRDGTSRVHTTQRCASRSGQEILRRDASG</sequence>
<evidence type="ECO:0000313" key="3">
    <source>
        <dbReference type="Proteomes" id="UP001224845"/>
    </source>
</evidence>
<feature type="region of interest" description="Disordered" evidence="1">
    <location>
        <begin position="1"/>
        <end position="27"/>
    </location>
</feature>
<name>A0AAW8E7Q1_VARPD</name>
<reference evidence="2" key="1">
    <citation type="submission" date="2023-07" db="EMBL/GenBank/DDBJ databases">
        <title>Sorghum-associated microbial communities from plants grown in Nebraska, USA.</title>
        <authorList>
            <person name="Schachtman D."/>
        </authorList>
    </citation>
    <scope>NUCLEOTIDE SEQUENCE</scope>
    <source>
        <strain evidence="2">DS3315</strain>
    </source>
</reference>
<accession>A0AAW8E7Q1</accession>
<organism evidence="2 3">
    <name type="scientific">Variovorax paradoxus</name>
    <dbReference type="NCBI Taxonomy" id="34073"/>
    <lineage>
        <taxon>Bacteria</taxon>
        <taxon>Pseudomonadati</taxon>
        <taxon>Pseudomonadota</taxon>
        <taxon>Betaproteobacteria</taxon>
        <taxon>Burkholderiales</taxon>
        <taxon>Comamonadaceae</taxon>
        <taxon>Variovorax</taxon>
    </lineage>
</organism>
<evidence type="ECO:0000313" key="2">
    <source>
        <dbReference type="EMBL" id="MDP9968873.1"/>
    </source>
</evidence>
<proteinExistence type="predicted"/>
<protein>
    <submittedName>
        <fullName evidence="2">Uncharacterized protein</fullName>
    </submittedName>
</protein>
<dbReference type="Proteomes" id="UP001224845">
    <property type="component" value="Unassembled WGS sequence"/>
</dbReference>
<comment type="caution">
    <text evidence="2">The sequence shown here is derived from an EMBL/GenBank/DDBJ whole genome shotgun (WGS) entry which is preliminary data.</text>
</comment>